<evidence type="ECO:0000313" key="4">
    <source>
        <dbReference type="Proteomes" id="UP000006732"/>
    </source>
</evidence>
<feature type="chain" id="PRO_5002631792" evidence="2">
    <location>
        <begin position="20"/>
        <end position="233"/>
    </location>
</feature>
<organism evidence="3 4">
    <name type="scientific">Pelobacter propionicus (strain DSM 2379 / NBRC 103807 / OttBd1)</name>
    <dbReference type="NCBI Taxonomy" id="338966"/>
    <lineage>
        <taxon>Bacteria</taxon>
        <taxon>Pseudomonadati</taxon>
        <taxon>Thermodesulfobacteriota</taxon>
        <taxon>Desulfuromonadia</taxon>
        <taxon>Desulfuromonadales</taxon>
        <taxon>Desulfuromonadaceae</taxon>
        <taxon>Pelobacter</taxon>
    </lineage>
</organism>
<dbReference type="AlphaFoldDB" id="A1AML4"/>
<dbReference type="HOGENOM" id="CLU_1188593_0_0_7"/>
<dbReference type="STRING" id="338966.Ppro_0956"/>
<dbReference type="InterPro" id="IPR029046">
    <property type="entry name" value="LolA/LolB/LppX"/>
</dbReference>
<accession>A1AML4</accession>
<keyword evidence="3" id="KW-0449">Lipoprotein</keyword>
<sequence length="233" mass="24807">MNLLRVVTCLLFLFISACATVQKPPLVPVPGSSVDTLSSSVSLSLRTAGGTVSGNGLMTYRRPDQFHFVMLSPFGSTVLEAFALGDRLTLVYPSQAVAYSGRFEELPQGSGMAGWRLLRWVMDTAPSVMAGMSGTIQRSNSVVGSESVTFASGLVTHKTAPTGDRVSYGAYEMVNGVPFAGKLEMLTMDNDRILLGFQEPEVNLALDLSDFTPRLKGVKILPLSALPVAAPGE</sequence>
<evidence type="ECO:0000313" key="3">
    <source>
        <dbReference type="EMBL" id="ABK98584.1"/>
    </source>
</evidence>
<dbReference type="EMBL" id="CP000482">
    <property type="protein sequence ID" value="ABK98584.1"/>
    <property type="molecule type" value="Genomic_DNA"/>
</dbReference>
<dbReference type="RefSeq" id="WP_011734891.1">
    <property type="nucleotide sequence ID" value="NC_008609.1"/>
</dbReference>
<evidence type="ECO:0000256" key="2">
    <source>
        <dbReference type="SAM" id="SignalP"/>
    </source>
</evidence>
<name>A1AML4_PELPD</name>
<keyword evidence="1 2" id="KW-0732">Signal</keyword>
<gene>
    <name evidence="3" type="ordered locus">Ppro_0956</name>
</gene>
<evidence type="ECO:0000256" key="1">
    <source>
        <dbReference type="ARBA" id="ARBA00022729"/>
    </source>
</evidence>
<dbReference type="SUPFAM" id="SSF89392">
    <property type="entry name" value="Prokaryotic lipoproteins and lipoprotein localization factors"/>
    <property type="match status" value="1"/>
</dbReference>
<protein>
    <submittedName>
        <fullName evidence="3">Lipoprotein, putative</fullName>
    </submittedName>
</protein>
<dbReference type="Proteomes" id="UP000006732">
    <property type="component" value="Chromosome"/>
</dbReference>
<keyword evidence="4" id="KW-1185">Reference proteome</keyword>
<dbReference type="OrthoDB" id="5395136at2"/>
<feature type="signal peptide" evidence="2">
    <location>
        <begin position="1"/>
        <end position="19"/>
    </location>
</feature>
<dbReference type="eggNOG" id="COG3017">
    <property type="taxonomic scope" value="Bacteria"/>
</dbReference>
<dbReference type="KEGG" id="ppd:Ppro_0956"/>
<reference evidence="3 4" key="1">
    <citation type="submission" date="2006-10" db="EMBL/GenBank/DDBJ databases">
        <title>Complete sequence of chromosome of Pelobacter propionicus DSM 2379.</title>
        <authorList>
            <consortium name="US DOE Joint Genome Institute"/>
            <person name="Copeland A."/>
            <person name="Lucas S."/>
            <person name="Lapidus A."/>
            <person name="Barry K."/>
            <person name="Detter J.C."/>
            <person name="Glavina del Rio T."/>
            <person name="Hammon N."/>
            <person name="Israni S."/>
            <person name="Dalin E."/>
            <person name="Tice H."/>
            <person name="Pitluck S."/>
            <person name="Saunders E."/>
            <person name="Brettin T."/>
            <person name="Bruce D."/>
            <person name="Han C."/>
            <person name="Tapia R."/>
            <person name="Schmutz J."/>
            <person name="Larimer F."/>
            <person name="Land M."/>
            <person name="Hauser L."/>
            <person name="Kyrpides N."/>
            <person name="Kim E."/>
            <person name="Lovley D."/>
            <person name="Richardson P."/>
        </authorList>
    </citation>
    <scope>NUCLEOTIDE SEQUENCE [LARGE SCALE GENOMIC DNA]</scope>
    <source>
        <strain evidence="4">DSM 2379 / NBRC 103807 / OttBd1</strain>
    </source>
</reference>
<dbReference type="PROSITE" id="PS51257">
    <property type="entry name" value="PROKAR_LIPOPROTEIN"/>
    <property type="match status" value="1"/>
</dbReference>
<proteinExistence type="predicted"/>